<sequence length="1307" mass="148225">MDDQSNRTLASPELMDALGVRGPEVKYTLASCAGNFSSSGRRAHGFIVQSIDHTSELELPTMVECSEIPSDHSEIPTPEVAQYYPHLRKITDHIPPVNRDCQIGLLIGRDLINAHHVHEQLIGPRDAPFAQRLSLGWVVIGEVCLGKAHRPDTIHVNSFKTHVLSDGRGTIFEPCSRNLTLHEGKREDKKQDFTKNLYHGDELFVKTKDDEKLGLSVEDREFNRIMERDITKDNKGCWTAPLPFRSPRQVMPNNRSLALKRAKFLDANLQRNPTKKEHFIKFMKKVIDSGAAEVALPTEEEVWYLPIFGVYHPKKPDKIRGVFDSSAVYEGVSLNGTLLSGPNLTNSLLGILLRFRKDAYAITGDIEQMFYSFLVREDHRDFLRFLWYRDNDPNLDLIEYRMRAHVFGNSPSPAVATYCLRETVKDAAGDVSEFVKENFYVDDALTSLPTARQAIDIMTQTQQVLKAQGNLRLHKIASNSTEVMQAFPEQELAEEFKSLSLDKDPLPVQHSLGMSWDLNADHFTFDVQLEVKPNTRRGMLSTLNSIFDPMGFITPIAVHGKILLRELTKGVDWDETLPSEPLASWVEWKRSLSQLKDLQIPRMYVPLSLSTAEKVEVHIFSDASEKAVAAVAYVKTYKDGEGQVGFVMGKAKLAPSHGHTIPRLELCAAILAVEVDETVSESLNISPRVFRYYSDSRVVLGYIRNMTRRFYTYVDNRVERIHRATRSEQWSHVPTDQNPADQGTRSLIAADQLAASVWLSGPEQLRRRDNDNLSETYPLVSPDNDKELRPQVEVGVRKTTVDESISEKFERFSSWYRLVAAISVLKRAARSFKSRRKQGADKGKSSAVDLYKEAEQFIVRQGQRDAYSEEIQRLWDRKPVPDNCAISPLNPYLDNDDVMRVGGRLNQGCLPIEETNPVILPAKSHLARLLVRHFHEKVEHQGRLLTEGAIRSHGYWIVGVKRVVSTIIHHCVTCRKLRGRLEHQKMADLPADRLAPGPPFTSVGVDMFGPWAVVSRRTRGGLAHSKRWAILFTCLTTRAIHIEVVEDMSSSAFINSVRRFVAIRGNVKEFRSDRGTNFVGATRSLRIDTVNVEDSPVKKYLYESGVTWIFNAPHSSHMGGVWERMIGIARRILDSMLHRGGVKNLTHEVLTTFMAEVCAIVNSRPVAPISTDPECPMVLSPATLLNQKVGGDPLACVDFDQKDIYREHWKRVQVLSNAFWKRWREGYLQTLQVRRKWRESQPNIKDGDIVLLKDKEVPRSEWPMGIVEGAMPSESDGNVRKAQVRILRGGRTVRFSRPVTELIRLID</sequence>
<evidence type="ECO:0000313" key="2">
    <source>
        <dbReference type="Proteomes" id="UP000695022"/>
    </source>
</evidence>
<dbReference type="InterPro" id="IPR008042">
    <property type="entry name" value="Retrotrans_Pao"/>
</dbReference>
<protein>
    <submittedName>
        <fullName evidence="3">Uncharacterized protein LOC106816632</fullName>
    </submittedName>
</protein>
<feature type="domain" description="Integrase catalytic" evidence="1">
    <location>
        <begin position="994"/>
        <end position="1184"/>
    </location>
</feature>
<accession>A0ABM1EX21</accession>
<dbReference type="SUPFAM" id="SSF53098">
    <property type="entry name" value="Ribonuclease H-like"/>
    <property type="match status" value="1"/>
</dbReference>
<dbReference type="PANTHER" id="PTHR47331:SF6">
    <property type="entry name" value="DOUBLECORTIN DOMAIN-CONTAINING PROTEIN"/>
    <property type="match status" value="1"/>
</dbReference>
<dbReference type="Proteomes" id="UP000695022">
    <property type="component" value="Unplaced"/>
</dbReference>
<dbReference type="GeneID" id="106816632"/>
<reference evidence="3" key="1">
    <citation type="submission" date="2025-08" db="UniProtKB">
        <authorList>
            <consortium name="RefSeq"/>
        </authorList>
    </citation>
    <scope>IDENTIFICATION</scope>
</reference>
<dbReference type="Pfam" id="PF05380">
    <property type="entry name" value="Peptidase_A17"/>
    <property type="match status" value="1"/>
</dbReference>
<proteinExistence type="predicted"/>
<evidence type="ECO:0000313" key="3">
    <source>
        <dbReference type="RefSeq" id="XP_014676742.1"/>
    </source>
</evidence>
<dbReference type="InterPro" id="IPR036397">
    <property type="entry name" value="RNaseH_sf"/>
</dbReference>
<dbReference type="InterPro" id="IPR001584">
    <property type="entry name" value="Integrase_cat-core"/>
</dbReference>
<dbReference type="Pfam" id="PF18701">
    <property type="entry name" value="DUF5641"/>
    <property type="match status" value="1"/>
</dbReference>
<dbReference type="InterPro" id="IPR040676">
    <property type="entry name" value="DUF5641"/>
</dbReference>
<dbReference type="PANTHER" id="PTHR47331">
    <property type="entry name" value="PHD-TYPE DOMAIN-CONTAINING PROTEIN"/>
    <property type="match status" value="1"/>
</dbReference>
<dbReference type="CDD" id="cd01644">
    <property type="entry name" value="RT_pepA17"/>
    <property type="match status" value="1"/>
</dbReference>
<dbReference type="InterPro" id="IPR043502">
    <property type="entry name" value="DNA/RNA_pol_sf"/>
</dbReference>
<dbReference type="RefSeq" id="XP_014676742.1">
    <property type="nucleotide sequence ID" value="XM_014821256.1"/>
</dbReference>
<keyword evidence="2" id="KW-1185">Reference proteome</keyword>
<dbReference type="PROSITE" id="PS50994">
    <property type="entry name" value="INTEGRASE"/>
    <property type="match status" value="1"/>
</dbReference>
<dbReference type="SUPFAM" id="SSF56672">
    <property type="entry name" value="DNA/RNA polymerases"/>
    <property type="match status" value="1"/>
</dbReference>
<dbReference type="Gene3D" id="3.30.420.10">
    <property type="entry name" value="Ribonuclease H-like superfamily/Ribonuclease H"/>
    <property type="match status" value="1"/>
</dbReference>
<evidence type="ECO:0000259" key="1">
    <source>
        <dbReference type="PROSITE" id="PS50994"/>
    </source>
</evidence>
<name>A0ABM1EX21_PRICU</name>
<gene>
    <name evidence="3" type="primary">LOC106816632</name>
</gene>
<organism evidence="2 3">
    <name type="scientific">Priapulus caudatus</name>
    <name type="common">Priapulid worm</name>
    <dbReference type="NCBI Taxonomy" id="37621"/>
    <lineage>
        <taxon>Eukaryota</taxon>
        <taxon>Metazoa</taxon>
        <taxon>Ecdysozoa</taxon>
        <taxon>Scalidophora</taxon>
        <taxon>Priapulida</taxon>
        <taxon>Priapulimorpha</taxon>
        <taxon>Priapulimorphida</taxon>
        <taxon>Priapulidae</taxon>
        <taxon>Priapulus</taxon>
    </lineage>
</organism>
<dbReference type="InterPro" id="IPR012337">
    <property type="entry name" value="RNaseH-like_sf"/>
</dbReference>